<evidence type="ECO:0000313" key="1">
    <source>
        <dbReference type="EMBL" id="GEU61912.1"/>
    </source>
</evidence>
<accession>A0A6L2LN40</accession>
<proteinExistence type="predicted"/>
<comment type="caution">
    <text evidence="1">The sequence shown here is derived from an EMBL/GenBank/DDBJ whole genome shotgun (WGS) entry which is preliminary data.</text>
</comment>
<evidence type="ECO:0008006" key="2">
    <source>
        <dbReference type="Google" id="ProtNLM"/>
    </source>
</evidence>
<dbReference type="AlphaFoldDB" id="A0A6L2LN40"/>
<dbReference type="EMBL" id="BKCJ010004582">
    <property type="protein sequence ID" value="GEU61912.1"/>
    <property type="molecule type" value="Genomic_DNA"/>
</dbReference>
<gene>
    <name evidence="1" type="ORF">Tci_033890</name>
</gene>
<reference evidence="1" key="1">
    <citation type="journal article" date="2019" name="Sci. Rep.">
        <title>Draft genome of Tanacetum cinerariifolium, the natural source of mosquito coil.</title>
        <authorList>
            <person name="Yamashiro T."/>
            <person name="Shiraishi A."/>
            <person name="Satake H."/>
            <person name="Nakayama K."/>
        </authorList>
    </citation>
    <scope>NUCLEOTIDE SEQUENCE</scope>
</reference>
<sequence>MSGGHSTIKMKVVMSGWIRLKKDGKLLICCECEGRSRGGFCWFCASRAETSFANDPNLSSFDDSQNISDYSPQPQYETYLCELCENDSHYGYDCPPRFPLVYEQEPSYNQNYNKNYFPHNSPSFHCCDNCEGPNESFQCQSMNQNFFEPNPYYEPKSSSFDQFQPHQFFDVHQPSKEISIDELKIMMQSYYERMNQQQSLQNFKVVHRMSSISITSQISSVIAIAPILPTEEPKYSLSMRDEHLSTISETESDQVIKSSVENFVPIPSETELTYDNEITSNEDVLMIYSNSLFDDKEIIPTKIDPHYFNTESDLIESLLNQDTLIDSSPKFNYLLEEFSGELAHIDPIPSGIKEADLDLEEEIRLVESLLYDNSSPRMLEQLNAEITDTIVESFSPSPIPVEDSDSQMKEIDLFLVTDDFMPPDIENDNYDWEGDIHFLKELLSSDPLSLLEIKSSNFDHHNKPSFPRPPPEPPDVEICFDFEPDTGVLTAKVVKGISEHYVFMPNILPSLPTLNFDTLLPFSFKNEDKVFKPGILSYLLVSHRDKIIFDFSENPMMMYGGNILHLDVSFLHIYPP</sequence>
<protein>
    <recommendedName>
        <fullName evidence="2">Reverse transcriptase domain-containing protein</fullName>
    </recommendedName>
</protein>
<name>A0A6L2LN40_TANCI</name>
<organism evidence="1">
    <name type="scientific">Tanacetum cinerariifolium</name>
    <name type="common">Dalmatian daisy</name>
    <name type="synonym">Chrysanthemum cinerariifolium</name>
    <dbReference type="NCBI Taxonomy" id="118510"/>
    <lineage>
        <taxon>Eukaryota</taxon>
        <taxon>Viridiplantae</taxon>
        <taxon>Streptophyta</taxon>
        <taxon>Embryophyta</taxon>
        <taxon>Tracheophyta</taxon>
        <taxon>Spermatophyta</taxon>
        <taxon>Magnoliopsida</taxon>
        <taxon>eudicotyledons</taxon>
        <taxon>Gunneridae</taxon>
        <taxon>Pentapetalae</taxon>
        <taxon>asterids</taxon>
        <taxon>campanulids</taxon>
        <taxon>Asterales</taxon>
        <taxon>Asteraceae</taxon>
        <taxon>Asteroideae</taxon>
        <taxon>Anthemideae</taxon>
        <taxon>Anthemidinae</taxon>
        <taxon>Tanacetum</taxon>
    </lineage>
</organism>